<feature type="compositionally biased region" description="Pro residues" evidence="1">
    <location>
        <begin position="1"/>
        <end position="10"/>
    </location>
</feature>
<dbReference type="Pfam" id="PF13508">
    <property type="entry name" value="Acetyltransf_7"/>
    <property type="match status" value="1"/>
</dbReference>
<dbReference type="Gene3D" id="3.40.630.30">
    <property type="match status" value="1"/>
</dbReference>
<organism evidence="3 4">
    <name type="scientific">Streptomyces canarius</name>
    <dbReference type="NCBI Taxonomy" id="285453"/>
    <lineage>
        <taxon>Bacteria</taxon>
        <taxon>Bacillati</taxon>
        <taxon>Actinomycetota</taxon>
        <taxon>Actinomycetes</taxon>
        <taxon>Kitasatosporales</taxon>
        <taxon>Streptomycetaceae</taxon>
        <taxon>Streptomyces</taxon>
    </lineage>
</organism>
<keyword evidence="4" id="KW-1185">Reference proteome</keyword>
<gene>
    <name evidence="3" type="ORF">GCM10010345_69170</name>
</gene>
<dbReference type="Proteomes" id="UP000653644">
    <property type="component" value="Unassembled WGS sequence"/>
</dbReference>
<feature type="region of interest" description="Disordered" evidence="1">
    <location>
        <begin position="1"/>
        <end position="36"/>
    </location>
</feature>
<evidence type="ECO:0000256" key="1">
    <source>
        <dbReference type="SAM" id="MobiDB-lite"/>
    </source>
</evidence>
<reference evidence="4" key="1">
    <citation type="journal article" date="2019" name="Int. J. Syst. Evol. Microbiol.">
        <title>The Global Catalogue of Microorganisms (GCM) 10K type strain sequencing project: providing services to taxonomists for standard genome sequencing and annotation.</title>
        <authorList>
            <consortium name="The Broad Institute Genomics Platform"/>
            <consortium name="The Broad Institute Genome Sequencing Center for Infectious Disease"/>
            <person name="Wu L."/>
            <person name="Ma J."/>
        </authorList>
    </citation>
    <scope>NUCLEOTIDE SEQUENCE [LARGE SCALE GENOMIC DNA]</scope>
    <source>
        <strain evidence="4">JCM 4733</strain>
    </source>
</reference>
<evidence type="ECO:0000313" key="4">
    <source>
        <dbReference type="Proteomes" id="UP000653644"/>
    </source>
</evidence>
<evidence type="ECO:0000313" key="3">
    <source>
        <dbReference type="EMBL" id="GHA54695.1"/>
    </source>
</evidence>
<comment type="caution">
    <text evidence="3">The sequence shown here is derived from an EMBL/GenBank/DDBJ whole genome shotgun (WGS) entry which is preliminary data.</text>
</comment>
<feature type="domain" description="N-acetyltransferase" evidence="2">
    <location>
        <begin position="32"/>
        <end position="188"/>
    </location>
</feature>
<evidence type="ECO:0000259" key="2">
    <source>
        <dbReference type="PROSITE" id="PS51186"/>
    </source>
</evidence>
<dbReference type="InterPro" id="IPR000182">
    <property type="entry name" value="GNAT_dom"/>
</dbReference>
<dbReference type="PROSITE" id="PS51186">
    <property type="entry name" value="GNAT"/>
    <property type="match status" value="1"/>
</dbReference>
<dbReference type="SUPFAM" id="SSF55729">
    <property type="entry name" value="Acyl-CoA N-acyltransferases (Nat)"/>
    <property type="match status" value="1"/>
</dbReference>
<proteinExistence type="predicted"/>
<dbReference type="InterPro" id="IPR016181">
    <property type="entry name" value="Acyl_CoA_acyltransferase"/>
</dbReference>
<dbReference type="RefSeq" id="WP_229917561.1">
    <property type="nucleotide sequence ID" value="NZ_BMVN01000034.1"/>
</dbReference>
<name>A0ABQ3D635_9ACTN</name>
<accession>A0ABQ3D635</accession>
<protein>
    <submittedName>
        <fullName evidence="3">N-acetyltransferase</fullName>
    </submittedName>
</protein>
<feature type="compositionally biased region" description="Basic and acidic residues" evidence="1">
    <location>
        <begin position="23"/>
        <end position="33"/>
    </location>
</feature>
<dbReference type="EMBL" id="BMVN01000034">
    <property type="protein sequence ID" value="GHA54695.1"/>
    <property type="molecule type" value="Genomic_DNA"/>
</dbReference>
<sequence length="199" mass="22012">MRANPVPPTAGPTVRIPRRARPRKDQPMRREPRIVPIGPGDIAPLVAMHRRCSSHTLWTRYHRAMADPQTYLPALLGRPGSVHLAARDTTGRIIAVGHLMPDHSAVEAALLVEDSWQGQGLGTRLLHHLGHHALRGGWETLYGIVLSGDERMDALLRHVPVAVHRSEEGGTVTAWVQTRELVVGLPGRRLSRLLRAGHR</sequence>